<dbReference type="PANTHER" id="PTHR31155:SF31">
    <property type="entry name" value="STEAROYL-[ACYL-CARRIER-PROTEIN] 9-DESATURASE 6, CHLOROPLASTIC"/>
    <property type="match status" value="1"/>
</dbReference>
<feature type="compositionally biased region" description="Polar residues" evidence="16">
    <location>
        <begin position="31"/>
        <end position="47"/>
    </location>
</feature>
<keyword evidence="12" id="KW-0560">Oxidoreductase</keyword>
<dbReference type="GO" id="GO:0046872">
    <property type="term" value="F:metal ion binding"/>
    <property type="evidence" value="ECO:0007669"/>
    <property type="project" value="UniProtKB-KW"/>
</dbReference>
<evidence type="ECO:0000256" key="6">
    <source>
        <dbReference type="ARBA" id="ARBA00022516"/>
    </source>
</evidence>
<protein>
    <recommendedName>
        <fullName evidence="19">Acyl-[acyl-carrier-protein] desaturase</fullName>
    </recommendedName>
</protein>
<evidence type="ECO:0000256" key="15">
    <source>
        <dbReference type="ARBA" id="ARBA00023160"/>
    </source>
</evidence>
<keyword evidence="11" id="KW-0809">Transit peptide</keyword>
<dbReference type="PANTHER" id="PTHR31155">
    <property type="entry name" value="ACYL- ACYL-CARRIER-PROTEIN DESATURASE-RELATED"/>
    <property type="match status" value="1"/>
</dbReference>
<evidence type="ECO:0000256" key="13">
    <source>
        <dbReference type="ARBA" id="ARBA00023004"/>
    </source>
</evidence>
<name>A0A8J5V8M9_ZIZPA</name>
<dbReference type="Pfam" id="PF03405">
    <property type="entry name" value="FA_desaturase_2"/>
    <property type="match status" value="1"/>
</dbReference>
<evidence type="ECO:0000256" key="4">
    <source>
        <dbReference type="ARBA" id="ARBA00008749"/>
    </source>
</evidence>
<evidence type="ECO:0000313" key="17">
    <source>
        <dbReference type="EMBL" id="KAG8054510.1"/>
    </source>
</evidence>
<comment type="cofactor">
    <cofactor evidence="1">
        <name>Fe(2+)</name>
        <dbReference type="ChEBI" id="CHEBI:29033"/>
    </cofactor>
</comment>
<feature type="region of interest" description="Disordered" evidence="16">
    <location>
        <begin position="1"/>
        <end position="53"/>
    </location>
</feature>
<evidence type="ECO:0000256" key="1">
    <source>
        <dbReference type="ARBA" id="ARBA00001954"/>
    </source>
</evidence>
<dbReference type="CDD" id="cd01050">
    <property type="entry name" value="Acyl_ACP_Desat"/>
    <property type="match status" value="1"/>
</dbReference>
<proteinExistence type="inferred from homology"/>
<organism evidence="17 18">
    <name type="scientific">Zizania palustris</name>
    <name type="common">Northern wild rice</name>
    <dbReference type="NCBI Taxonomy" id="103762"/>
    <lineage>
        <taxon>Eukaryota</taxon>
        <taxon>Viridiplantae</taxon>
        <taxon>Streptophyta</taxon>
        <taxon>Embryophyta</taxon>
        <taxon>Tracheophyta</taxon>
        <taxon>Spermatophyta</taxon>
        <taxon>Magnoliopsida</taxon>
        <taxon>Liliopsida</taxon>
        <taxon>Poales</taxon>
        <taxon>Poaceae</taxon>
        <taxon>BOP clade</taxon>
        <taxon>Oryzoideae</taxon>
        <taxon>Oryzeae</taxon>
        <taxon>Zizaniinae</taxon>
        <taxon>Zizania</taxon>
    </lineage>
</organism>
<dbReference type="GO" id="GO:0006633">
    <property type="term" value="P:fatty acid biosynthetic process"/>
    <property type="evidence" value="ECO:0007669"/>
    <property type="project" value="UniProtKB-KW"/>
</dbReference>
<accession>A0A8J5V8M9</accession>
<comment type="similarity">
    <text evidence="4">Belongs to the fatty acid desaturase type 2 family.</text>
</comment>
<keyword evidence="10" id="KW-0276">Fatty acid metabolism</keyword>
<dbReference type="InterPro" id="IPR005067">
    <property type="entry name" value="Fatty_acid_desaturase-2"/>
</dbReference>
<dbReference type="AlphaFoldDB" id="A0A8J5V8M9"/>
<evidence type="ECO:0000313" key="18">
    <source>
        <dbReference type="Proteomes" id="UP000729402"/>
    </source>
</evidence>
<evidence type="ECO:0000256" key="16">
    <source>
        <dbReference type="SAM" id="MobiDB-lite"/>
    </source>
</evidence>
<sequence length="489" mass="54742">MGPDDWIHAKNERHAMSPERETPWSLPQAPSCPTNPQDAQETQDSPVSPTPPRAETIAVCTHRFPPTSAAPPPPLHIYHAVLLLADPRDQRRRTLTLVTDSLVQPCRSRAPSASASAGWRLGARPPPARRQCRVSAAVLTAPVTTSVRGRVTHSMPPEKAEVFRSLEGWAGRSLLPLLKPVEECWQPSDFLPDSSSEMFEHDVRELRARAAGLPDEYFVVLVGDMITEEALPTYQTMINTLDGVRDETGASACPWAVWTRAWTAEENRHGDILGKYMYLSGRVDMRMVEKTVQYLICSGMDPGTENNPYLGFVYTSFQERATAVSHGNTARLARAHGDDVLARTCGTIAADEKRHETAYGRIVEQLLLLDPEGAMLAIADMMRKRITMPAHLMHDGRDMNLFDNFASVAQRLGVYTARDYADIVEFLVKRWQLENLESGLSGEGRRARDFVCGLAQRMRRAAERAEDRAKTDEPRKAKFSWIYDREVVI</sequence>
<evidence type="ECO:0008006" key="19">
    <source>
        <dbReference type="Google" id="ProtNLM"/>
    </source>
</evidence>
<evidence type="ECO:0000256" key="11">
    <source>
        <dbReference type="ARBA" id="ARBA00022946"/>
    </source>
</evidence>
<gene>
    <name evidence="17" type="ORF">GUJ93_ZPchr0001g30118</name>
</gene>
<evidence type="ECO:0000256" key="14">
    <source>
        <dbReference type="ARBA" id="ARBA00023098"/>
    </source>
</evidence>
<reference evidence="17" key="1">
    <citation type="journal article" date="2021" name="bioRxiv">
        <title>Whole Genome Assembly and Annotation of Northern Wild Rice, Zizania palustris L., Supports a Whole Genome Duplication in the Zizania Genus.</title>
        <authorList>
            <person name="Haas M."/>
            <person name="Kono T."/>
            <person name="Macchietto M."/>
            <person name="Millas R."/>
            <person name="McGilp L."/>
            <person name="Shao M."/>
            <person name="Duquette J."/>
            <person name="Hirsch C.N."/>
            <person name="Kimball J."/>
        </authorList>
    </citation>
    <scope>NUCLEOTIDE SEQUENCE</scope>
    <source>
        <tissue evidence="17">Fresh leaf tissue</tissue>
    </source>
</reference>
<keyword evidence="9" id="KW-0479">Metal-binding</keyword>
<evidence type="ECO:0000256" key="2">
    <source>
        <dbReference type="ARBA" id="ARBA00004229"/>
    </source>
</evidence>
<feature type="compositionally biased region" description="Basic and acidic residues" evidence="16">
    <location>
        <begin position="1"/>
        <end position="22"/>
    </location>
</feature>
<evidence type="ECO:0000256" key="5">
    <source>
        <dbReference type="ARBA" id="ARBA00011738"/>
    </source>
</evidence>
<dbReference type="GO" id="GO:0009570">
    <property type="term" value="C:chloroplast stroma"/>
    <property type="evidence" value="ECO:0007669"/>
    <property type="project" value="TreeGrafter"/>
</dbReference>
<dbReference type="EMBL" id="JAAALK010000288">
    <property type="protein sequence ID" value="KAG8054510.1"/>
    <property type="molecule type" value="Genomic_DNA"/>
</dbReference>
<evidence type="ECO:0000256" key="9">
    <source>
        <dbReference type="ARBA" id="ARBA00022723"/>
    </source>
</evidence>
<keyword evidence="8" id="KW-0934">Plastid</keyword>
<keyword evidence="6" id="KW-0444">Lipid biosynthesis</keyword>
<evidence type="ECO:0000256" key="10">
    <source>
        <dbReference type="ARBA" id="ARBA00022832"/>
    </source>
</evidence>
<keyword evidence="15" id="KW-0275">Fatty acid biosynthesis</keyword>
<keyword evidence="13" id="KW-0408">Iron</keyword>
<comment type="caution">
    <text evidence="17">The sequence shown here is derived from an EMBL/GenBank/DDBJ whole genome shotgun (WGS) entry which is preliminary data.</text>
</comment>
<evidence type="ECO:0000256" key="7">
    <source>
        <dbReference type="ARBA" id="ARBA00022528"/>
    </source>
</evidence>
<evidence type="ECO:0000256" key="8">
    <source>
        <dbReference type="ARBA" id="ARBA00022640"/>
    </source>
</evidence>
<dbReference type="FunFam" id="1.10.620.20:FF:000002">
    <property type="entry name" value="Stearoyl-[acyl-carrier-protein] 9-desaturase, chloroplastic"/>
    <property type="match status" value="1"/>
</dbReference>
<keyword evidence="7" id="KW-0150">Chloroplast</keyword>
<evidence type="ECO:0000256" key="12">
    <source>
        <dbReference type="ARBA" id="ARBA00023002"/>
    </source>
</evidence>
<keyword evidence="18" id="KW-1185">Reference proteome</keyword>
<comment type="subunit">
    <text evidence="5">Homodimer.</text>
</comment>
<dbReference type="Proteomes" id="UP000729402">
    <property type="component" value="Unassembled WGS sequence"/>
</dbReference>
<dbReference type="GO" id="GO:0045300">
    <property type="term" value="F:stearoyl-[ACP] desaturase activity"/>
    <property type="evidence" value="ECO:0007669"/>
    <property type="project" value="InterPro"/>
</dbReference>
<reference evidence="17" key="2">
    <citation type="submission" date="2021-02" db="EMBL/GenBank/DDBJ databases">
        <authorList>
            <person name="Kimball J.A."/>
            <person name="Haas M.W."/>
            <person name="Macchietto M."/>
            <person name="Kono T."/>
            <person name="Duquette J."/>
            <person name="Shao M."/>
        </authorList>
    </citation>
    <scope>NUCLEOTIDE SEQUENCE</scope>
    <source>
        <tissue evidence="17">Fresh leaf tissue</tissue>
    </source>
</reference>
<evidence type="ECO:0000256" key="3">
    <source>
        <dbReference type="ARBA" id="ARBA00004872"/>
    </source>
</evidence>
<keyword evidence="14" id="KW-0443">Lipid metabolism</keyword>
<comment type="subcellular location">
    <subcellularLocation>
        <location evidence="2">Plastid</location>
        <location evidence="2">Chloroplast</location>
    </subcellularLocation>
</comment>
<dbReference type="OrthoDB" id="1924153at2759"/>
<comment type="pathway">
    <text evidence="3">Lipid metabolism; fatty acid metabolism.</text>
</comment>